<feature type="region of interest" description="Disordered" evidence="1">
    <location>
        <begin position="1"/>
        <end position="21"/>
    </location>
</feature>
<protein>
    <submittedName>
        <fullName evidence="2">Uncharacterized protein</fullName>
    </submittedName>
</protein>
<dbReference type="RefSeq" id="WP_317641080.1">
    <property type="nucleotide sequence ID" value="NZ_JAPMIV010000034.1"/>
</dbReference>
<evidence type="ECO:0000313" key="2">
    <source>
        <dbReference type="EMBL" id="MDV6375730.1"/>
    </source>
</evidence>
<organism evidence="2 3">
    <name type="scientific">Deinococcus arenicola</name>
    <dbReference type="NCBI Taxonomy" id="2994950"/>
    <lineage>
        <taxon>Bacteria</taxon>
        <taxon>Thermotogati</taxon>
        <taxon>Deinococcota</taxon>
        <taxon>Deinococci</taxon>
        <taxon>Deinococcales</taxon>
        <taxon>Deinococcaceae</taxon>
        <taxon>Deinococcus</taxon>
    </lineage>
</organism>
<evidence type="ECO:0000256" key="1">
    <source>
        <dbReference type="SAM" id="MobiDB-lite"/>
    </source>
</evidence>
<evidence type="ECO:0000313" key="3">
    <source>
        <dbReference type="Proteomes" id="UP001276150"/>
    </source>
</evidence>
<comment type="caution">
    <text evidence="2">The sequence shown here is derived from an EMBL/GenBank/DDBJ whole genome shotgun (WGS) entry which is preliminary data.</text>
</comment>
<dbReference type="EMBL" id="JAPMIV010000034">
    <property type="protein sequence ID" value="MDV6375730.1"/>
    <property type="molecule type" value="Genomic_DNA"/>
</dbReference>
<name>A0ABU4DTH7_9DEIO</name>
<dbReference type="Proteomes" id="UP001276150">
    <property type="component" value="Unassembled WGS sequence"/>
</dbReference>
<accession>A0ABU4DTH7</accession>
<sequence>MTTPFLPEPDQLGSALGSQGGSPVTWISNILMLDAVAPGTGV</sequence>
<proteinExistence type="predicted"/>
<gene>
    <name evidence="2" type="ORF">ORD21_14120</name>
</gene>
<reference evidence="2 3" key="1">
    <citation type="submission" date="2022-11" db="EMBL/GenBank/DDBJ databases">
        <title>Deinococcus ZS9-10, Low Temperature and Draught-tolerating, UV-resistant Bacteria from Continental Antarctica.</title>
        <authorList>
            <person name="Cheng L."/>
        </authorList>
    </citation>
    <scope>NUCLEOTIDE SEQUENCE [LARGE SCALE GENOMIC DNA]</scope>
    <source>
        <strain evidence="2 3">ZS9-10</strain>
    </source>
</reference>
<keyword evidence="3" id="KW-1185">Reference proteome</keyword>